<keyword evidence="3" id="KW-0119">Carbohydrate metabolism</keyword>
<dbReference type="InterPro" id="IPR011118">
    <property type="entry name" value="Tannase/feruloyl_esterase"/>
</dbReference>
<reference evidence="11 12" key="1">
    <citation type="submission" date="2016-03" db="EMBL/GenBank/DDBJ databases">
        <title>Comparative genomics of Pseudogymnoascus destructans, the fungus causing white-nose syndrome of bats.</title>
        <authorList>
            <person name="Palmer J.M."/>
            <person name="Drees K.P."/>
            <person name="Foster J.T."/>
            <person name="Lindner D.L."/>
        </authorList>
    </citation>
    <scope>NUCLEOTIDE SEQUENCE [LARGE SCALE GENOMIC DNA]</scope>
    <source>
        <strain evidence="11 12">UAMH 10579</strain>
    </source>
</reference>
<dbReference type="EMBL" id="KV460210">
    <property type="protein sequence ID" value="OBU00042.1"/>
    <property type="molecule type" value="Genomic_DNA"/>
</dbReference>
<reference evidence="12" key="2">
    <citation type="journal article" date="2018" name="Nat. Commun.">
        <title>Extreme sensitivity to ultraviolet light in the fungal pathogen causing white-nose syndrome of bats.</title>
        <authorList>
            <person name="Palmer J.M."/>
            <person name="Drees K.P."/>
            <person name="Foster J.T."/>
            <person name="Lindner D.L."/>
        </authorList>
    </citation>
    <scope>NUCLEOTIDE SEQUENCE [LARGE SCALE GENOMIC DNA]</scope>
    <source>
        <strain evidence="12">UAMH 10579</strain>
    </source>
</reference>
<evidence type="ECO:0000256" key="10">
    <source>
        <dbReference type="RuleBase" id="RU361238"/>
    </source>
</evidence>
<evidence type="ECO:0000256" key="9">
    <source>
        <dbReference type="ARBA" id="ARBA00034075"/>
    </source>
</evidence>
<evidence type="ECO:0000256" key="1">
    <source>
        <dbReference type="ARBA" id="ARBA00006249"/>
    </source>
</evidence>
<dbReference type="Proteomes" id="UP000091956">
    <property type="component" value="Unassembled WGS sequence"/>
</dbReference>
<dbReference type="GO" id="GO:0030600">
    <property type="term" value="F:feruloyl esterase activity"/>
    <property type="evidence" value="ECO:0007669"/>
    <property type="project" value="UniProtKB-EC"/>
</dbReference>
<dbReference type="RefSeq" id="XP_018133774.1">
    <property type="nucleotide sequence ID" value="XM_018271251.1"/>
</dbReference>
<comment type="similarity">
    <text evidence="1 10">Belongs to the tannase family.</text>
</comment>
<dbReference type="GeneID" id="28835119"/>
<keyword evidence="7" id="KW-0106">Calcium</keyword>
<keyword evidence="3" id="KW-0858">Xylan degradation</keyword>
<organism evidence="11 12">
    <name type="scientific">Pseudogymnoascus verrucosus</name>
    <dbReference type="NCBI Taxonomy" id="342668"/>
    <lineage>
        <taxon>Eukaryota</taxon>
        <taxon>Fungi</taxon>
        <taxon>Dikarya</taxon>
        <taxon>Ascomycota</taxon>
        <taxon>Pezizomycotina</taxon>
        <taxon>Leotiomycetes</taxon>
        <taxon>Thelebolales</taxon>
        <taxon>Thelebolaceae</taxon>
        <taxon>Pseudogymnoascus</taxon>
    </lineage>
</organism>
<keyword evidence="8" id="KW-1015">Disulfide bond</keyword>
<proteinExistence type="inferred from homology"/>
<keyword evidence="3" id="KW-0624">Polysaccharide degradation</keyword>
<comment type="catalytic activity">
    <reaction evidence="9">
        <text>feruloyl-polysaccharide + H2O = ferulate + polysaccharide.</text>
        <dbReference type="EC" id="3.1.1.73"/>
    </reaction>
</comment>
<keyword evidence="6 10" id="KW-0378">Hydrolase</keyword>
<evidence type="ECO:0000256" key="4">
    <source>
        <dbReference type="ARBA" id="ARBA00022723"/>
    </source>
</evidence>
<keyword evidence="12" id="KW-1185">Reference proteome</keyword>
<dbReference type="GO" id="GO:0045493">
    <property type="term" value="P:xylan catabolic process"/>
    <property type="evidence" value="ECO:0007669"/>
    <property type="project" value="UniProtKB-KW"/>
</dbReference>
<name>A0A1B8GW21_9PEZI</name>
<dbReference type="OrthoDB" id="3039123at2759"/>
<evidence type="ECO:0000256" key="6">
    <source>
        <dbReference type="ARBA" id="ARBA00022801"/>
    </source>
</evidence>
<feature type="chain" id="PRO_5008448149" description="Carboxylic ester hydrolase" evidence="10">
    <location>
        <begin position="18"/>
        <end position="502"/>
    </location>
</feature>
<dbReference type="PANTHER" id="PTHR33938">
    <property type="entry name" value="FERULOYL ESTERASE B-RELATED"/>
    <property type="match status" value="1"/>
</dbReference>
<dbReference type="EC" id="3.1.1.-" evidence="10"/>
<evidence type="ECO:0000256" key="7">
    <source>
        <dbReference type="ARBA" id="ARBA00022837"/>
    </source>
</evidence>
<evidence type="ECO:0000313" key="11">
    <source>
        <dbReference type="EMBL" id="OBU00042.1"/>
    </source>
</evidence>
<evidence type="ECO:0000256" key="5">
    <source>
        <dbReference type="ARBA" id="ARBA00022729"/>
    </source>
</evidence>
<evidence type="ECO:0000256" key="2">
    <source>
        <dbReference type="ARBA" id="ARBA00022487"/>
    </source>
</evidence>
<keyword evidence="4" id="KW-0479">Metal-binding</keyword>
<protein>
    <recommendedName>
        <fullName evidence="10">Carboxylic ester hydrolase</fullName>
        <ecNumber evidence="10">3.1.1.-</ecNumber>
    </recommendedName>
</protein>
<feature type="signal peptide" evidence="10">
    <location>
        <begin position="1"/>
        <end position="17"/>
    </location>
</feature>
<sequence length="502" mass="54472">MFFQALLLFLLEQLLSAASSSEIAHGLTAAFSSACMSLATSLKLPNVIVNFAHFVPAGTVLQFQQDENLVTCNRPNQTIASDICRVAMYVSTSSRSGITLEAWLPSTWTGRFLSTGNGGQSGCIQYEDLGYTSSLGFAAVVSRLQTGVTVGKALTQIFYKRAHTKSYYLGCSTGSRQGLESAQVFPETFDGILAGAPAIDRNRLVAWNGHFFGIIGTANLSDFISAALWNTIHIEVLRQCDGLDGVVDGIIEDPSLCNPRPEALLCKPRNSINCLTPNQAQIVRNVFSDYIAEDRSLIFPRLQPGAELTSVSDQFSGMPSKYIGDWFKYVVFNIKDATYSIALNPANVESFKGNLSAFRAHGGKALIYHGQQDSTVTSPNTARYYDHVSRTMDLDSSSLDDFFRYFRIGGMSHCSGGPGAWRIGQTALGALGGEGGAGSNVLAALVEWVEKGVAPETVRGVGFVNGTVALGVDFVREHCRYPLRNVCVDPKRYKHPKSWKCV</sequence>
<dbReference type="AlphaFoldDB" id="A0A1B8GW21"/>
<dbReference type="Pfam" id="PF07519">
    <property type="entry name" value="Tannase"/>
    <property type="match status" value="2"/>
</dbReference>
<evidence type="ECO:0000256" key="8">
    <source>
        <dbReference type="ARBA" id="ARBA00023157"/>
    </source>
</evidence>
<evidence type="ECO:0000256" key="3">
    <source>
        <dbReference type="ARBA" id="ARBA00022651"/>
    </source>
</evidence>
<evidence type="ECO:0000313" key="12">
    <source>
        <dbReference type="Proteomes" id="UP000091956"/>
    </source>
</evidence>
<dbReference type="PANTHER" id="PTHR33938:SF15">
    <property type="entry name" value="FERULOYL ESTERASE B-RELATED"/>
    <property type="match status" value="1"/>
</dbReference>
<dbReference type="GO" id="GO:0046872">
    <property type="term" value="F:metal ion binding"/>
    <property type="evidence" value="ECO:0007669"/>
    <property type="project" value="UniProtKB-KW"/>
</dbReference>
<dbReference type="InterPro" id="IPR029058">
    <property type="entry name" value="AB_hydrolase_fold"/>
</dbReference>
<keyword evidence="5 10" id="KW-0732">Signal</keyword>
<keyword evidence="2" id="KW-0719">Serine esterase</keyword>
<accession>A0A1B8GW21</accession>
<dbReference type="SUPFAM" id="SSF53474">
    <property type="entry name" value="alpha/beta-Hydrolases"/>
    <property type="match status" value="1"/>
</dbReference>
<gene>
    <name evidence="11" type="primary">FAEB-2_1</name>
    <name evidence="11" type="ORF">VE01_01733</name>
</gene>